<dbReference type="GO" id="GO:0008270">
    <property type="term" value="F:zinc ion binding"/>
    <property type="evidence" value="ECO:0007669"/>
    <property type="project" value="InterPro"/>
</dbReference>
<dbReference type="PANTHER" id="PTHR15032">
    <property type="entry name" value="N-ACYL-PHOSPHATIDYLETHANOLAMINE-HYDROLYZING PHOSPHOLIPASE D"/>
    <property type="match status" value="1"/>
</dbReference>
<sequence length="331" mass="37270">MSLERPAKKGNKYMNTVHTDDAGFDKMLPIMREYMRNKAVVVPAKTMGPFKTDVSIYNTPPASGLRVTWVGHSSLLIEIDGCTILTDPVWSDRVSFTQLMGPKRFFRPPIALSDLPKIDAIICSHDHYDHLDKATIQFFAGSQVPFYCSLGVGQYLQSWGIGKEFITEMDWGDSATVGADCIITAAPARHFSGRGITNRNETLWSSFVIKGSKHNIYFGADSGWHPQFAEIGEAYGPFDLTMLEVGAYGKYWPDIHMGPDHASNAHIALKGNLMMPIHWGTFNLALHDWYEPIELLLTYARNKKIDLFVPEPGVPSEVKGAFNSEWWRRYM</sequence>
<evidence type="ECO:0000313" key="2">
    <source>
        <dbReference type="EMBL" id="PJJ80232.1"/>
    </source>
</evidence>
<name>A0A2H9VPJ4_9SPHI</name>
<dbReference type="PIRSF" id="PIRSF038896">
    <property type="entry name" value="NAPE-PLD"/>
    <property type="match status" value="1"/>
</dbReference>
<evidence type="ECO:0000259" key="1">
    <source>
        <dbReference type="Pfam" id="PF12706"/>
    </source>
</evidence>
<proteinExistence type="predicted"/>
<dbReference type="AlphaFoldDB" id="A0A2H9VPJ4"/>
<dbReference type="EMBL" id="PGFJ01000002">
    <property type="protein sequence ID" value="PJJ80232.1"/>
    <property type="molecule type" value="Genomic_DNA"/>
</dbReference>
<dbReference type="InterPro" id="IPR024884">
    <property type="entry name" value="NAPE-PLD"/>
</dbReference>
<dbReference type="GO" id="GO:0005737">
    <property type="term" value="C:cytoplasm"/>
    <property type="evidence" value="ECO:0007669"/>
    <property type="project" value="TreeGrafter"/>
</dbReference>
<feature type="domain" description="Metallo-beta-lactamase" evidence="1">
    <location>
        <begin position="83"/>
        <end position="279"/>
    </location>
</feature>
<dbReference type="OrthoDB" id="9805728at2"/>
<dbReference type="GO" id="GO:0070290">
    <property type="term" value="F:N-acylphosphatidylethanolamine-specific phospholipase D activity"/>
    <property type="evidence" value="ECO:0007669"/>
    <property type="project" value="InterPro"/>
</dbReference>
<dbReference type="RefSeq" id="WP_100342877.1">
    <property type="nucleotide sequence ID" value="NZ_PGFJ01000002.1"/>
</dbReference>
<comment type="caution">
    <text evidence="2">The sequence shown here is derived from an EMBL/GenBank/DDBJ whole genome shotgun (WGS) entry which is preliminary data.</text>
</comment>
<gene>
    <name evidence="2" type="ORF">CLV57_3379</name>
</gene>
<protein>
    <submittedName>
        <fullName evidence="2">L-ascorbate metabolism protein UlaG (Beta-lactamase superfamily)</fullName>
    </submittedName>
</protein>
<organism evidence="2 3">
    <name type="scientific">Mucilaginibacter auburnensis</name>
    <dbReference type="NCBI Taxonomy" id="1457233"/>
    <lineage>
        <taxon>Bacteria</taxon>
        <taxon>Pseudomonadati</taxon>
        <taxon>Bacteroidota</taxon>
        <taxon>Sphingobacteriia</taxon>
        <taxon>Sphingobacteriales</taxon>
        <taxon>Sphingobacteriaceae</taxon>
        <taxon>Mucilaginibacter</taxon>
    </lineage>
</organism>
<evidence type="ECO:0000313" key="3">
    <source>
        <dbReference type="Proteomes" id="UP000242687"/>
    </source>
</evidence>
<dbReference type="InterPro" id="IPR001279">
    <property type="entry name" value="Metallo-B-lactamas"/>
</dbReference>
<accession>A0A2H9VPJ4</accession>
<dbReference type="PANTHER" id="PTHR15032:SF4">
    <property type="entry name" value="N-ACYL-PHOSPHATIDYLETHANOLAMINE-HYDROLYZING PHOSPHOLIPASE D"/>
    <property type="match status" value="1"/>
</dbReference>
<dbReference type="Proteomes" id="UP000242687">
    <property type="component" value="Unassembled WGS sequence"/>
</dbReference>
<dbReference type="SUPFAM" id="SSF56281">
    <property type="entry name" value="Metallo-hydrolase/oxidoreductase"/>
    <property type="match status" value="1"/>
</dbReference>
<dbReference type="InterPro" id="IPR036866">
    <property type="entry name" value="RibonucZ/Hydroxyglut_hydro"/>
</dbReference>
<reference evidence="2 3" key="1">
    <citation type="submission" date="2017-11" db="EMBL/GenBank/DDBJ databases">
        <title>Genomic Encyclopedia of Archaeal and Bacterial Type Strains, Phase II (KMG-II): From Individual Species to Whole Genera.</title>
        <authorList>
            <person name="Goeker M."/>
        </authorList>
    </citation>
    <scope>NUCLEOTIDE SEQUENCE [LARGE SCALE GENOMIC DNA]</scope>
    <source>
        <strain evidence="2 3">DSM 28175</strain>
    </source>
</reference>
<dbReference type="Gene3D" id="3.60.15.10">
    <property type="entry name" value="Ribonuclease Z/Hydroxyacylglutathione hydrolase-like"/>
    <property type="match status" value="1"/>
</dbReference>
<keyword evidence="3" id="KW-1185">Reference proteome</keyword>
<dbReference type="Pfam" id="PF12706">
    <property type="entry name" value="Lactamase_B_2"/>
    <property type="match status" value="1"/>
</dbReference>